<dbReference type="InterPro" id="IPR016187">
    <property type="entry name" value="CTDL_fold"/>
</dbReference>
<keyword evidence="2" id="KW-1015">Disulfide bond</keyword>
<dbReference type="PROSITE" id="PS50041">
    <property type="entry name" value="C_TYPE_LECTIN_2"/>
    <property type="match status" value="1"/>
</dbReference>
<dbReference type="InterPro" id="IPR001304">
    <property type="entry name" value="C-type_lectin-like"/>
</dbReference>
<dbReference type="InterPro" id="IPR050111">
    <property type="entry name" value="C-type_lectin/snaclec_domain"/>
</dbReference>
<dbReference type="GO" id="GO:0030246">
    <property type="term" value="F:carbohydrate binding"/>
    <property type="evidence" value="ECO:0007669"/>
    <property type="project" value="UniProtKB-KW"/>
</dbReference>
<dbReference type="Pfam" id="PF00059">
    <property type="entry name" value="Lectin_C"/>
    <property type="match status" value="1"/>
</dbReference>
<dbReference type="CDD" id="cd03590">
    <property type="entry name" value="CLECT_DC-SIGN_like"/>
    <property type="match status" value="1"/>
</dbReference>
<evidence type="ECO:0000256" key="3">
    <source>
        <dbReference type="SAM" id="Coils"/>
    </source>
</evidence>
<organism evidence="5">
    <name type="scientific">Stegastes partitus</name>
    <name type="common">bicolor damselfish</name>
    <dbReference type="NCBI Taxonomy" id="144197"/>
    <lineage>
        <taxon>Eukaryota</taxon>
        <taxon>Metazoa</taxon>
        <taxon>Chordata</taxon>
        <taxon>Craniata</taxon>
        <taxon>Vertebrata</taxon>
        <taxon>Euteleostomi</taxon>
        <taxon>Actinopterygii</taxon>
        <taxon>Neopterygii</taxon>
        <taxon>Teleostei</taxon>
        <taxon>Neoteleostei</taxon>
        <taxon>Acanthomorphata</taxon>
        <taxon>Ovalentaria</taxon>
        <taxon>Pomacentridae</taxon>
        <taxon>Stegastes</taxon>
    </lineage>
</organism>
<evidence type="ECO:0000313" key="5">
    <source>
        <dbReference type="Ensembl" id="ENSSPAP00000015571.1"/>
    </source>
</evidence>
<dbReference type="GeneTree" id="ENSGT01020000230338"/>
<dbReference type="STRING" id="144197.ENSSPAP00000015571"/>
<sequence length="227" mass="26428">MEIQQILNSVHHFYGFPLILNELVSDASSIGQRNLLLDHMVQREKLIQNLTTDNNALRDELKQMKINSSRLTKEMEVLQSQYNTTAASRDNLQQEVKRLNVTKCKVCLQGWIMFNNKCYYASEKGKTKNWEDSRRDCLQRGVDLVMPTTKEELAFVARIHDRTWLGLSDRKEEGKWLWVDGSRVRTAFWQTGEPNNSGNEDCVEIINGNEKWNDARCSDNVPWICED</sequence>
<accession>A0A3B5A5J2</accession>
<dbReference type="AlphaFoldDB" id="A0A3B5A5J2"/>
<dbReference type="PANTHER" id="PTHR22803">
    <property type="entry name" value="MANNOSE, PHOSPHOLIPASE, LECTIN RECEPTOR RELATED"/>
    <property type="match status" value="1"/>
</dbReference>
<evidence type="ECO:0000256" key="2">
    <source>
        <dbReference type="ARBA" id="ARBA00023157"/>
    </source>
</evidence>
<dbReference type="SMART" id="SM00034">
    <property type="entry name" value="CLECT"/>
    <property type="match status" value="1"/>
</dbReference>
<proteinExistence type="predicted"/>
<feature type="coiled-coil region" evidence="3">
    <location>
        <begin position="40"/>
        <end position="95"/>
    </location>
</feature>
<evidence type="ECO:0000259" key="4">
    <source>
        <dbReference type="PROSITE" id="PS50041"/>
    </source>
</evidence>
<dbReference type="InterPro" id="IPR033989">
    <property type="entry name" value="CD209-like_CTLD"/>
</dbReference>
<feature type="domain" description="C-type lectin" evidence="4">
    <location>
        <begin position="114"/>
        <end position="226"/>
    </location>
</feature>
<dbReference type="InterPro" id="IPR016186">
    <property type="entry name" value="C-type_lectin-like/link_sf"/>
</dbReference>
<name>A0A3B5A5J2_9TELE</name>
<dbReference type="Ensembl" id="ENSSPAT00000015822.1">
    <property type="protein sequence ID" value="ENSSPAP00000015571.1"/>
    <property type="gene ID" value="ENSSPAG00000011748.1"/>
</dbReference>
<keyword evidence="3" id="KW-0175">Coiled coil</keyword>
<dbReference type="SUPFAM" id="SSF56436">
    <property type="entry name" value="C-type lectin-like"/>
    <property type="match status" value="1"/>
</dbReference>
<dbReference type="PROSITE" id="PS00615">
    <property type="entry name" value="C_TYPE_LECTIN_1"/>
    <property type="match status" value="1"/>
</dbReference>
<reference evidence="5" key="1">
    <citation type="submission" date="2023-09" db="UniProtKB">
        <authorList>
            <consortium name="Ensembl"/>
        </authorList>
    </citation>
    <scope>IDENTIFICATION</scope>
</reference>
<dbReference type="InterPro" id="IPR018378">
    <property type="entry name" value="C-type_lectin_CS"/>
</dbReference>
<dbReference type="Gene3D" id="3.10.100.10">
    <property type="entry name" value="Mannose-Binding Protein A, subunit A"/>
    <property type="match status" value="1"/>
</dbReference>
<evidence type="ECO:0000256" key="1">
    <source>
        <dbReference type="ARBA" id="ARBA00022734"/>
    </source>
</evidence>
<keyword evidence="1" id="KW-0430">Lectin</keyword>
<protein>
    <recommendedName>
        <fullName evidence="4">C-type lectin domain-containing protein</fullName>
    </recommendedName>
</protein>